<dbReference type="Pfam" id="PF01810">
    <property type="entry name" value="LysE"/>
    <property type="match status" value="1"/>
</dbReference>
<keyword evidence="5 6" id="KW-0472">Membrane</keyword>
<dbReference type="PANTHER" id="PTHR30086">
    <property type="entry name" value="ARGININE EXPORTER PROTEIN ARGO"/>
    <property type="match status" value="1"/>
</dbReference>
<feature type="transmembrane region" description="Helical" evidence="6">
    <location>
        <begin position="72"/>
        <end position="92"/>
    </location>
</feature>
<keyword evidence="2" id="KW-1003">Cell membrane</keyword>
<gene>
    <name evidence="7" type="ORF">GCM10007938_27590</name>
</gene>
<evidence type="ECO:0000256" key="2">
    <source>
        <dbReference type="ARBA" id="ARBA00022475"/>
    </source>
</evidence>
<evidence type="ECO:0000256" key="3">
    <source>
        <dbReference type="ARBA" id="ARBA00022692"/>
    </source>
</evidence>
<feature type="transmembrane region" description="Helical" evidence="6">
    <location>
        <begin position="41"/>
        <end position="66"/>
    </location>
</feature>
<organism evidence="7 8">
    <name type="scientific">Vibrio zhanjiangensis</name>
    <dbReference type="NCBI Taxonomy" id="1046128"/>
    <lineage>
        <taxon>Bacteria</taxon>
        <taxon>Pseudomonadati</taxon>
        <taxon>Pseudomonadota</taxon>
        <taxon>Gammaproteobacteria</taxon>
        <taxon>Vibrionales</taxon>
        <taxon>Vibrionaceae</taxon>
        <taxon>Vibrio</taxon>
    </lineage>
</organism>
<protein>
    <submittedName>
        <fullName evidence="7">Threonine transporter</fullName>
    </submittedName>
</protein>
<feature type="transmembrane region" description="Helical" evidence="6">
    <location>
        <begin position="152"/>
        <end position="177"/>
    </location>
</feature>
<keyword evidence="8" id="KW-1185">Reference proteome</keyword>
<evidence type="ECO:0000313" key="7">
    <source>
        <dbReference type="EMBL" id="GLT18977.1"/>
    </source>
</evidence>
<feature type="transmembrane region" description="Helical" evidence="6">
    <location>
        <begin position="189"/>
        <end position="210"/>
    </location>
</feature>
<dbReference type="PANTHER" id="PTHR30086:SF17">
    <property type="entry name" value="LYSE FAMILY TRANSLOCATOR"/>
    <property type="match status" value="1"/>
</dbReference>
<feature type="transmembrane region" description="Helical" evidence="6">
    <location>
        <begin position="6"/>
        <end position="29"/>
    </location>
</feature>
<evidence type="ECO:0000256" key="4">
    <source>
        <dbReference type="ARBA" id="ARBA00022989"/>
    </source>
</evidence>
<dbReference type="EMBL" id="BSPW01000061">
    <property type="protein sequence ID" value="GLT18977.1"/>
    <property type="molecule type" value="Genomic_DNA"/>
</dbReference>
<evidence type="ECO:0000256" key="5">
    <source>
        <dbReference type="ARBA" id="ARBA00023136"/>
    </source>
</evidence>
<feature type="transmembrane region" description="Helical" evidence="6">
    <location>
        <begin position="125"/>
        <end position="146"/>
    </location>
</feature>
<evidence type="ECO:0000256" key="1">
    <source>
        <dbReference type="ARBA" id="ARBA00004651"/>
    </source>
</evidence>
<proteinExistence type="predicted"/>
<comment type="caution">
    <text evidence="7">The sequence shown here is derived from an EMBL/GenBank/DDBJ whole genome shotgun (WGS) entry which is preliminary data.</text>
</comment>
<name>A0ABQ6F157_9VIBR</name>
<dbReference type="PIRSF" id="PIRSF006324">
    <property type="entry name" value="LeuE"/>
    <property type="match status" value="1"/>
</dbReference>
<evidence type="ECO:0000256" key="6">
    <source>
        <dbReference type="SAM" id="Phobius"/>
    </source>
</evidence>
<dbReference type="InterPro" id="IPR001123">
    <property type="entry name" value="LeuE-type"/>
</dbReference>
<evidence type="ECO:0000313" key="8">
    <source>
        <dbReference type="Proteomes" id="UP001157138"/>
    </source>
</evidence>
<comment type="subcellular location">
    <subcellularLocation>
        <location evidence="1">Cell membrane</location>
        <topology evidence="1">Multi-pass membrane protein</topology>
    </subcellularLocation>
</comment>
<dbReference type="RefSeq" id="WP_284192848.1">
    <property type="nucleotide sequence ID" value="NZ_BSPW01000061.1"/>
</dbReference>
<reference evidence="8" key="1">
    <citation type="journal article" date="2019" name="Int. J. Syst. Evol. Microbiol.">
        <title>The Global Catalogue of Microorganisms (GCM) 10K type strain sequencing project: providing services to taxonomists for standard genome sequencing and annotation.</title>
        <authorList>
            <consortium name="The Broad Institute Genomics Platform"/>
            <consortium name="The Broad Institute Genome Sequencing Center for Infectious Disease"/>
            <person name="Wu L."/>
            <person name="Ma J."/>
        </authorList>
    </citation>
    <scope>NUCLEOTIDE SEQUENCE [LARGE SCALE GENOMIC DNA]</scope>
    <source>
        <strain evidence="8">NBRC 108723</strain>
    </source>
</reference>
<keyword evidence="3 6" id="KW-0812">Transmembrane</keyword>
<dbReference type="Proteomes" id="UP001157138">
    <property type="component" value="Unassembled WGS sequence"/>
</dbReference>
<keyword evidence="4 6" id="KW-1133">Transmembrane helix</keyword>
<accession>A0ABQ6F157</accession>
<sequence length="220" mass="23775">MNELPILITLASVHFVALMSPGPDVALVVQNAARYGRQTGLYIALGLSAGILLHSILSLTGMSYLVHQHPNLFSTLQLVGGSYLTYLGYCALKGCWQAKNGTGSEPNQENNVLLNNKRQAFSRGLSTNILNPKALVFFISLMSSLVPADMSLIGKGIALIMLWGLSLVWFSLLAWVLSTQRMQSKVQAMAFYIDGLCGVIFSIVGTSILWQSIGGLLLNV</sequence>